<feature type="domain" description="G-protein coupled receptors family 1 profile" evidence="6">
    <location>
        <begin position="47"/>
        <end position="330"/>
    </location>
</feature>
<feature type="transmembrane region" description="Helical" evidence="5">
    <location>
        <begin position="38"/>
        <end position="56"/>
    </location>
</feature>
<dbReference type="EMBL" id="CP092624">
    <property type="protein sequence ID" value="UMM33592.1"/>
    <property type="molecule type" value="Genomic_DNA"/>
</dbReference>
<feature type="transmembrane region" description="Helical" evidence="5">
    <location>
        <begin position="154"/>
        <end position="171"/>
    </location>
</feature>
<dbReference type="PANTHER" id="PTHR22751:SF288">
    <property type="entry name" value="G-PROTEIN COUPLED RECEPTORS FAMILY 1 PROFILE DOMAIN-CONTAINING PROTEIN"/>
    <property type="match status" value="1"/>
</dbReference>
<dbReference type="PROSITE" id="PS50262">
    <property type="entry name" value="G_PROTEIN_RECEP_F1_2"/>
    <property type="match status" value="1"/>
</dbReference>
<accession>A0AAE9JLL9</accession>
<name>A0AAE9JLL9_CAEBR</name>
<feature type="transmembrane region" description="Helical" evidence="5">
    <location>
        <begin position="63"/>
        <end position="82"/>
    </location>
</feature>
<dbReference type="GO" id="GO:0008528">
    <property type="term" value="F:G protein-coupled peptide receptor activity"/>
    <property type="evidence" value="ECO:0007669"/>
    <property type="project" value="InterPro"/>
</dbReference>
<evidence type="ECO:0000256" key="3">
    <source>
        <dbReference type="ARBA" id="ARBA00022989"/>
    </source>
</evidence>
<evidence type="ECO:0000259" key="6">
    <source>
        <dbReference type="PROSITE" id="PS50262"/>
    </source>
</evidence>
<dbReference type="SUPFAM" id="SSF81321">
    <property type="entry name" value="Family A G protein-coupled receptor-like"/>
    <property type="match status" value="1"/>
</dbReference>
<dbReference type="InterPro" id="IPR019427">
    <property type="entry name" value="7TM_GPCR_serpentine_rcpt_Srw"/>
</dbReference>
<comment type="subcellular location">
    <subcellularLocation>
        <location evidence="1">Membrane</location>
    </subcellularLocation>
</comment>
<evidence type="ECO:0000313" key="7">
    <source>
        <dbReference type="EMBL" id="UMM33592.1"/>
    </source>
</evidence>
<dbReference type="Gene3D" id="1.20.1070.10">
    <property type="entry name" value="Rhodopsin 7-helix transmembrane proteins"/>
    <property type="match status" value="1"/>
</dbReference>
<feature type="transmembrane region" description="Helical" evidence="5">
    <location>
        <begin position="313"/>
        <end position="333"/>
    </location>
</feature>
<evidence type="ECO:0000256" key="5">
    <source>
        <dbReference type="SAM" id="Phobius"/>
    </source>
</evidence>
<feature type="transmembrane region" description="Helical" evidence="5">
    <location>
        <begin position="229"/>
        <end position="246"/>
    </location>
</feature>
<feature type="transmembrane region" description="Helical" evidence="5">
    <location>
        <begin position="267"/>
        <end position="293"/>
    </location>
</feature>
<evidence type="ECO:0000313" key="8">
    <source>
        <dbReference type="Proteomes" id="UP000829354"/>
    </source>
</evidence>
<organism evidence="7 8">
    <name type="scientific">Caenorhabditis briggsae</name>
    <dbReference type="NCBI Taxonomy" id="6238"/>
    <lineage>
        <taxon>Eukaryota</taxon>
        <taxon>Metazoa</taxon>
        <taxon>Ecdysozoa</taxon>
        <taxon>Nematoda</taxon>
        <taxon>Chromadorea</taxon>
        <taxon>Rhabditida</taxon>
        <taxon>Rhabditina</taxon>
        <taxon>Rhabditomorpha</taxon>
        <taxon>Rhabditoidea</taxon>
        <taxon>Rhabditidae</taxon>
        <taxon>Peloderinae</taxon>
        <taxon>Caenorhabditis</taxon>
    </lineage>
</organism>
<keyword evidence="4 5" id="KW-0472">Membrane</keyword>
<evidence type="ECO:0000256" key="2">
    <source>
        <dbReference type="ARBA" id="ARBA00022692"/>
    </source>
</evidence>
<proteinExistence type="predicted"/>
<reference evidence="7 8" key="1">
    <citation type="submission" date="2022-04" db="EMBL/GenBank/DDBJ databases">
        <title>Chromosome-level reference genomes for two strains of Caenorhabditis briggsae: an improved platform for comparative genomics.</title>
        <authorList>
            <person name="Stevens L."/>
            <person name="Andersen E."/>
        </authorList>
    </citation>
    <scope>NUCLEOTIDE SEQUENCE [LARGE SCALE GENOMIC DNA]</scope>
    <source>
        <strain evidence="7">VX34</strain>
        <tissue evidence="7">Whole-organism</tissue>
    </source>
</reference>
<dbReference type="Proteomes" id="UP000829354">
    <property type="component" value="Chromosome V"/>
</dbReference>
<dbReference type="Pfam" id="PF10324">
    <property type="entry name" value="7TM_GPCR_Srw"/>
    <property type="match status" value="1"/>
</dbReference>
<dbReference type="AlphaFoldDB" id="A0AAE9JLL9"/>
<keyword evidence="2 5" id="KW-0812">Transmembrane</keyword>
<sequence>MVCTTKDPYKKKSDVKSFFFKKFNSLCYAIFKVYDHEVYFASACIILNFFHFAVLCRKPMRTSPIYPIMAFVALMDILVMLYDVNRLAVEIVQEHTDCFSLEEDFTVQQMEVFWDCFRNYARRCSTWLSFCITLIRVLVIKYPLNNAFSKPSTAIYFIIGVILLCAPIHLIDPYRFKIDRYEGDVYWNCDDYPVAYNRYYYIYDSEFYTGNDQIVAKVHKIADGTISKLLPSISAMIVTVILIRQMKRMKNVQSTSKSRLSRTTSKLVLALTIPYFFAVFPLGVVCVLSPFGFSSKTPDQGLRLYAVLGVAERMFSVILVITTATHLIVCLLMSSVYRKTARSLIFCWPHSLRIGISIKFTKGSQNTQTASTSDRSRTLTS</sequence>
<evidence type="ECO:0000256" key="1">
    <source>
        <dbReference type="ARBA" id="ARBA00004370"/>
    </source>
</evidence>
<dbReference type="InterPro" id="IPR017452">
    <property type="entry name" value="GPCR_Rhodpsn_7TM"/>
</dbReference>
<gene>
    <name evidence="7" type="ORF">L5515_007010</name>
</gene>
<dbReference type="PANTHER" id="PTHR22751">
    <property type="entry name" value="G-PROTEIN COUPLED RECEPTOR-RELATED"/>
    <property type="match status" value="1"/>
</dbReference>
<keyword evidence="3 5" id="KW-1133">Transmembrane helix</keyword>
<evidence type="ECO:0000256" key="4">
    <source>
        <dbReference type="ARBA" id="ARBA00023136"/>
    </source>
</evidence>
<protein>
    <recommendedName>
        <fullName evidence="6">G-protein coupled receptors family 1 profile domain-containing protein</fullName>
    </recommendedName>
</protein>
<dbReference type="GO" id="GO:0016020">
    <property type="term" value="C:membrane"/>
    <property type="evidence" value="ECO:0007669"/>
    <property type="project" value="UniProtKB-SubCell"/>
</dbReference>
<keyword evidence="8" id="KW-1185">Reference proteome</keyword>